<dbReference type="RefSeq" id="WP_344727372.1">
    <property type="nucleotide sequence ID" value="NZ_BAABBI010000001.1"/>
</dbReference>
<organism evidence="2 3">
    <name type="scientific">Corallibacter vietnamensis</name>
    <dbReference type="NCBI Taxonomy" id="904130"/>
    <lineage>
        <taxon>Bacteria</taxon>
        <taxon>Pseudomonadati</taxon>
        <taxon>Bacteroidota</taxon>
        <taxon>Flavobacteriia</taxon>
        <taxon>Flavobacteriales</taxon>
        <taxon>Flavobacteriaceae</taxon>
        <taxon>Corallibacter</taxon>
    </lineage>
</organism>
<evidence type="ECO:0000256" key="1">
    <source>
        <dbReference type="SAM" id="Phobius"/>
    </source>
</evidence>
<dbReference type="InterPro" id="IPR029039">
    <property type="entry name" value="Flavoprotein-like_sf"/>
</dbReference>
<protein>
    <recommendedName>
        <fullName evidence="4">Dialkylresorcinol condensing enzyme DarA</fullName>
    </recommendedName>
</protein>
<reference evidence="3" key="1">
    <citation type="journal article" date="2019" name="Int. J. Syst. Evol. Microbiol.">
        <title>The Global Catalogue of Microorganisms (GCM) 10K type strain sequencing project: providing services to taxonomists for standard genome sequencing and annotation.</title>
        <authorList>
            <consortium name="The Broad Institute Genomics Platform"/>
            <consortium name="The Broad Institute Genome Sequencing Center for Infectious Disease"/>
            <person name="Wu L."/>
            <person name="Ma J."/>
        </authorList>
    </citation>
    <scope>NUCLEOTIDE SEQUENCE [LARGE SCALE GENOMIC DNA]</scope>
    <source>
        <strain evidence="3">JCM 17525</strain>
    </source>
</reference>
<proteinExistence type="predicted"/>
<evidence type="ECO:0008006" key="4">
    <source>
        <dbReference type="Google" id="ProtNLM"/>
    </source>
</evidence>
<feature type="transmembrane region" description="Helical" evidence="1">
    <location>
        <begin position="266"/>
        <end position="290"/>
    </location>
</feature>
<evidence type="ECO:0000313" key="3">
    <source>
        <dbReference type="Proteomes" id="UP001501456"/>
    </source>
</evidence>
<keyword evidence="1" id="KW-1133">Transmembrane helix</keyword>
<keyword evidence="3" id="KW-1185">Reference proteome</keyword>
<gene>
    <name evidence="2" type="ORF">GCM10022271_08130</name>
</gene>
<name>A0ABP7GY71_9FLAO</name>
<dbReference type="EMBL" id="BAABBI010000001">
    <property type="protein sequence ID" value="GAA3778267.1"/>
    <property type="molecule type" value="Genomic_DNA"/>
</dbReference>
<keyword evidence="1" id="KW-0472">Membrane</keyword>
<dbReference type="Gene3D" id="3.40.50.360">
    <property type="match status" value="1"/>
</dbReference>
<evidence type="ECO:0000313" key="2">
    <source>
        <dbReference type="EMBL" id="GAA3778267.1"/>
    </source>
</evidence>
<dbReference type="SUPFAM" id="SSF52218">
    <property type="entry name" value="Flavoproteins"/>
    <property type="match status" value="1"/>
</dbReference>
<keyword evidence="1" id="KW-0812">Transmembrane</keyword>
<sequence length="307" mass="35661">MKHVLVLHYSQSGQLTEILNNVVSDMVNHTELTIDYHKIEMETPFPFPWSKEEFYGVFPDTYKQNARPVKAVPKHILEKKYDLIIFGYQVWYLTPSLPTTSFLNTDDAKKLFNNTNVVTVIGCRNLWMMAQEKMKHKLKALQANLVGNIALVDNHINHISVITIAQWMFSGKKERFLGIFPKPGVAQKDIDNASRFSPTIVKHILKNDFSTLQNSLLEKKAVTVKPFLVTMDTRGNVIFSKWAQIITSKSEKNTPKRVFWVKIFNYYLLFAIWIISPIVFILFLFTYLPLYGKIKKDKKYYSSVVLK</sequence>
<comment type="caution">
    <text evidence="2">The sequence shown here is derived from an EMBL/GenBank/DDBJ whole genome shotgun (WGS) entry which is preliminary data.</text>
</comment>
<dbReference type="Proteomes" id="UP001501456">
    <property type="component" value="Unassembled WGS sequence"/>
</dbReference>
<accession>A0ABP7GY71</accession>